<name>G3AK88_SPAPN</name>
<dbReference type="FunCoup" id="G3AK88">
    <property type="interactions" value="456"/>
</dbReference>
<dbReference type="GO" id="GO:0019905">
    <property type="term" value="F:syntaxin binding"/>
    <property type="evidence" value="ECO:0007669"/>
    <property type="project" value="TreeGrafter"/>
</dbReference>
<dbReference type="Pfam" id="PF07928">
    <property type="entry name" value="Vps54"/>
    <property type="match status" value="1"/>
</dbReference>
<feature type="compositionally biased region" description="Low complexity" evidence="8">
    <location>
        <begin position="461"/>
        <end position="475"/>
    </location>
</feature>
<evidence type="ECO:0000259" key="9">
    <source>
        <dbReference type="Pfam" id="PF07928"/>
    </source>
</evidence>
<dbReference type="PANTHER" id="PTHR12965:SF0">
    <property type="entry name" value="VACUOLAR PROTEIN SORTING-ASSOCIATED PROTEIN 54"/>
    <property type="match status" value="1"/>
</dbReference>
<feature type="domain" description="Vacuolar protein sorting-associated protein 54 C-terminal" evidence="9">
    <location>
        <begin position="705"/>
        <end position="833"/>
    </location>
</feature>
<accession>G3AK88</accession>
<keyword evidence="11" id="KW-1185">Reference proteome</keyword>
<evidence type="ECO:0000256" key="1">
    <source>
        <dbReference type="ARBA" id="ARBA00004601"/>
    </source>
</evidence>
<dbReference type="PANTHER" id="PTHR12965">
    <property type="entry name" value="VACUOLAR PROTEIN SORTING 54"/>
    <property type="match status" value="1"/>
</dbReference>
<evidence type="ECO:0000256" key="4">
    <source>
        <dbReference type="ARBA" id="ARBA00022927"/>
    </source>
</evidence>
<sequence>MPRTSIDNESIFSSSAHVSAFNPDETKDDIYSPLGPNSIYELTIGSDLARIRRNRPPKSSVTINGGVNTVYNLSTPSTRDIPQIQLSKLKSKVTDADLYEKYVKNAEREYKQFESSYKLLTEDTLQKFQQQQQQQQRISASSSVEDIQIIDSISDIPKVFLDSNFRLDDPRIFKQVIEDTSILGESSLVNNTDLQDKLSNYLDIVEMNLIQEIGKSSDSFFNAIGDIEKIQIQSKSCVDIFNNITKELEELEQAQSKRGLKIMHKLIEKKNVETFESTLIQIQYITSFFNLSNKSFTDGNYAKCLNEIVVVEKLLHGVRYQDVTDPDLKNLYPDLPNLVELTQLPAFIHLRNDLQSLKHECSKGYTDDFVELLTTDLRDHYRNVATKDTLNRLYVNKDKTKKYASRPVIASYLNIEEEKKSKLKEYVRDLEKAGNLSEAYSTYQHRFITEIKDIIKQNLPSSQSQEMSRTSSRASPAPPDTGKPNALSTNIKTLTPREFENMFSKTCAELSECLRRLTAHQKLLLDVALTSISSTNDIDIMSLDITTAIHKAIELTQIRLMKVISVRSEQTADLPVQFYLRLYSITSSYLQECEMINPGFAFGGAGNALGEWFSNHLTYFVHRFHINSIREMSTECTKEIWREVVDPKELAAAQLAIDELIGYATGESGDKLNEYFDFYEDNEKEPQEQLVDETVRKLSISTDVFLVPSLALKNVYHIRDYIVIAKAFPSFASTITNNLLNYFKVLNSKTSQAVLNAGATRTAGLKHITTKHLALCIQFVEFNIGLLEATKNFFPQDTHQENPEEITYSRILSNYKDHETELFSKVVTMMHDRTVMRCAGLPKINWSEPIKHPQQCHSYMEDLVKDTITVAKVLTKYLPELKSSLILSQIFDNYKRLFVESYCTQLPPFKDINEKQNVLKDIDYFRVKLFDVGGYGNSGQVIWENVNSMTTEEEAKMEEIMRHNIQDEQKQKSPPLRPEAPARRFSFDRLVSSARSSFDR</sequence>
<evidence type="ECO:0000313" key="10">
    <source>
        <dbReference type="EMBL" id="EGW33547.1"/>
    </source>
</evidence>
<evidence type="ECO:0000256" key="5">
    <source>
        <dbReference type="ARBA" id="ARBA00023034"/>
    </source>
</evidence>
<dbReference type="GO" id="GO:0000938">
    <property type="term" value="C:GARP complex"/>
    <property type="evidence" value="ECO:0007669"/>
    <property type="project" value="InterPro"/>
</dbReference>
<dbReference type="STRING" id="619300.G3AK88"/>
<feature type="coiled-coil region" evidence="7">
    <location>
        <begin position="96"/>
        <end position="123"/>
    </location>
</feature>
<keyword evidence="5" id="KW-0333">Golgi apparatus</keyword>
<evidence type="ECO:0000256" key="8">
    <source>
        <dbReference type="SAM" id="MobiDB-lite"/>
    </source>
</evidence>
<keyword evidence="4" id="KW-0653">Protein transport</keyword>
<dbReference type="OrthoDB" id="10259024at2759"/>
<dbReference type="eggNOG" id="KOG2115">
    <property type="taxonomic scope" value="Eukaryota"/>
</dbReference>
<feature type="non-terminal residue" evidence="10">
    <location>
        <position position="1000"/>
    </location>
</feature>
<dbReference type="OMA" id="QKQAVML"/>
<dbReference type="GeneID" id="18870907"/>
<evidence type="ECO:0000256" key="6">
    <source>
        <dbReference type="ARBA" id="ARBA00023054"/>
    </source>
</evidence>
<dbReference type="GO" id="GO:0015031">
    <property type="term" value="P:protein transport"/>
    <property type="evidence" value="ECO:0007669"/>
    <property type="project" value="UniProtKB-KW"/>
</dbReference>
<dbReference type="GO" id="GO:0006896">
    <property type="term" value="P:Golgi to vacuole transport"/>
    <property type="evidence" value="ECO:0007669"/>
    <property type="project" value="TreeGrafter"/>
</dbReference>
<dbReference type="InterPro" id="IPR012501">
    <property type="entry name" value="Vps54_C"/>
</dbReference>
<dbReference type="GO" id="GO:0005829">
    <property type="term" value="C:cytosol"/>
    <property type="evidence" value="ECO:0007669"/>
    <property type="project" value="GOC"/>
</dbReference>
<feature type="region of interest" description="Disordered" evidence="8">
    <location>
        <begin position="963"/>
        <end position="984"/>
    </location>
</feature>
<feature type="region of interest" description="Disordered" evidence="8">
    <location>
        <begin position="459"/>
        <end position="490"/>
    </location>
</feature>
<evidence type="ECO:0000256" key="3">
    <source>
        <dbReference type="ARBA" id="ARBA00022448"/>
    </source>
</evidence>
<comment type="subcellular location">
    <subcellularLocation>
        <location evidence="1">Golgi apparatus</location>
        <location evidence="1">trans-Golgi network</location>
    </subcellularLocation>
</comment>
<evidence type="ECO:0000256" key="7">
    <source>
        <dbReference type="SAM" id="Coils"/>
    </source>
</evidence>
<keyword evidence="6 7" id="KW-0175">Coiled coil</keyword>
<gene>
    <name evidence="10" type="ORF">SPAPADRAFT_151822</name>
</gene>
<evidence type="ECO:0000313" key="11">
    <source>
        <dbReference type="Proteomes" id="UP000000709"/>
    </source>
</evidence>
<protein>
    <recommendedName>
        <fullName evidence="9">Vacuolar protein sorting-associated protein 54 C-terminal domain-containing protein</fullName>
    </recommendedName>
</protein>
<dbReference type="EMBL" id="GL996501">
    <property type="protein sequence ID" value="EGW33547.1"/>
    <property type="molecule type" value="Genomic_DNA"/>
</dbReference>
<dbReference type="Proteomes" id="UP000000709">
    <property type="component" value="Unassembled WGS sequence"/>
</dbReference>
<dbReference type="GO" id="GO:0042147">
    <property type="term" value="P:retrograde transport, endosome to Golgi"/>
    <property type="evidence" value="ECO:0007669"/>
    <property type="project" value="InterPro"/>
</dbReference>
<dbReference type="InParanoid" id="G3AK88"/>
<proteinExistence type="inferred from homology"/>
<comment type="similarity">
    <text evidence="2">Belongs to the VPS54 family.</text>
</comment>
<reference evidence="10 11" key="1">
    <citation type="journal article" date="2011" name="Proc. Natl. Acad. Sci. U.S.A.">
        <title>Comparative genomics of xylose-fermenting fungi for enhanced biofuel production.</title>
        <authorList>
            <person name="Wohlbach D.J."/>
            <person name="Kuo A."/>
            <person name="Sato T.K."/>
            <person name="Potts K.M."/>
            <person name="Salamov A.A."/>
            <person name="LaButti K.M."/>
            <person name="Sun H."/>
            <person name="Clum A."/>
            <person name="Pangilinan J.L."/>
            <person name="Lindquist E.A."/>
            <person name="Lucas S."/>
            <person name="Lapidus A."/>
            <person name="Jin M."/>
            <person name="Gunawan C."/>
            <person name="Balan V."/>
            <person name="Dale B.E."/>
            <person name="Jeffries T.W."/>
            <person name="Zinkel R."/>
            <person name="Barry K.W."/>
            <person name="Grigoriev I.V."/>
            <person name="Gasch A.P."/>
        </authorList>
    </citation>
    <scope>NUCLEOTIDE SEQUENCE [LARGE SCALE GENOMIC DNA]</scope>
    <source>
        <strain evidence="11">NRRL Y-27907 / 11-Y1</strain>
    </source>
</reference>
<dbReference type="HOGENOM" id="CLU_003094_0_1_1"/>
<dbReference type="RefSeq" id="XP_007375062.1">
    <property type="nucleotide sequence ID" value="XM_007375000.1"/>
</dbReference>
<keyword evidence="3" id="KW-0813">Transport</keyword>
<evidence type="ECO:0000256" key="2">
    <source>
        <dbReference type="ARBA" id="ARBA00009150"/>
    </source>
</evidence>
<organism evidence="11">
    <name type="scientific">Spathaspora passalidarum (strain NRRL Y-27907 / 11-Y1)</name>
    <dbReference type="NCBI Taxonomy" id="619300"/>
    <lineage>
        <taxon>Eukaryota</taxon>
        <taxon>Fungi</taxon>
        <taxon>Dikarya</taxon>
        <taxon>Ascomycota</taxon>
        <taxon>Saccharomycotina</taxon>
        <taxon>Pichiomycetes</taxon>
        <taxon>Debaryomycetaceae</taxon>
        <taxon>Spathaspora</taxon>
    </lineage>
</organism>
<dbReference type="AlphaFoldDB" id="G3AK88"/>
<dbReference type="KEGG" id="spaa:SPAPADRAFT_151822"/>
<dbReference type="InterPro" id="IPR039745">
    <property type="entry name" value="Vps54"/>
</dbReference>